<proteinExistence type="predicted"/>
<feature type="compositionally biased region" description="Polar residues" evidence="1">
    <location>
        <begin position="70"/>
        <end position="82"/>
    </location>
</feature>
<gene>
    <name evidence="2" type="ORF">EGW08_007884</name>
</gene>
<reference evidence="2 3" key="1">
    <citation type="submission" date="2019-01" db="EMBL/GenBank/DDBJ databases">
        <title>A draft genome assembly of the solar-powered sea slug Elysia chlorotica.</title>
        <authorList>
            <person name="Cai H."/>
            <person name="Li Q."/>
            <person name="Fang X."/>
            <person name="Li J."/>
            <person name="Curtis N.E."/>
            <person name="Altenburger A."/>
            <person name="Shibata T."/>
            <person name="Feng M."/>
            <person name="Maeda T."/>
            <person name="Schwartz J.A."/>
            <person name="Shigenobu S."/>
            <person name="Lundholm N."/>
            <person name="Nishiyama T."/>
            <person name="Yang H."/>
            <person name="Hasebe M."/>
            <person name="Li S."/>
            <person name="Pierce S.K."/>
            <person name="Wang J."/>
        </authorList>
    </citation>
    <scope>NUCLEOTIDE SEQUENCE [LARGE SCALE GENOMIC DNA]</scope>
    <source>
        <strain evidence="2">EC2010</strain>
        <tissue evidence="2">Whole organism of an adult</tissue>
    </source>
</reference>
<evidence type="ECO:0000313" key="2">
    <source>
        <dbReference type="EMBL" id="RUS84352.1"/>
    </source>
</evidence>
<evidence type="ECO:0000313" key="3">
    <source>
        <dbReference type="Proteomes" id="UP000271974"/>
    </source>
</evidence>
<keyword evidence="3" id="KW-1185">Reference proteome</keyword>
<name>A0A433TRY6_ELYCH</name>
<dbReference type="Proteomes" id="UP000271974">
    <property type="component" value="Unassembled WGS sequence"/>
</dbReference>
<feature type="region of interest" description="Disordered" evidence="1">
    <location>
        <begin position="70"/>
        <end position="111"/>
    </location>
</feature>
<evidence type="ECO:0008006" key="4">
    <source>
        <dbReference type="Google" id="ProtNLM"/>
    </source>
</evidence>
<dbReference type="AlphaFoldDB" id="A0A433TRY6"/>
<feature type="region of interest" description="Disordered" evidence="1">
    <location>
        <begin position="1"/>
        <end position="25"/>
    </location>
</feature>
<evidence type="ECO:0000256" key="1">
    <source>
        <dbReference type="SAM" id="MobiDB-lite"/>
    </source>
</evidence>
<dbReference type="EMBL" id="RQTK01000208">
    <property type="protein sequence ID" value="RUS84352.1"/>
    <property type="molecule type" value="Genomic_DNA"/>
</dbReference>
<sequence length="177" mass="19219">MNDNASVQTPRSPSQTMSAPRPTDLNPLMAMALTKTMQLQHRLSVSTGTRLSPGGESNQDFQTFVVNMDASSSDHLSPSGRSCQRRGENDSDSDTDSFSAECGKPTDDSVDCGDTLKTELDGGEECHFDIVGKYVVSKLRILPNMQRIYAEKLIMNVLLEAELGNLCRNSDINGLGS</sequence>
<feature type="compositionally biased region" description="Polar residues" evidence="1">
    <location>
        <begin position="1"/>
        <end position="18"/>
    </location>
</feature>
<dbReference type="OrthoDB" id="6927140at2759"/>
<protein>
    <recommendedName>
        <fullName evidence="4">BESS domain-containing protein</fullName>
    </recommendedName>
</protein>
<comment type="caution">
    <text evidence="2">The sequence shown here is derived from an EMBL/GenBank/DDBJ whole genome shotgun (WGS) entry which is preliminary data.</text>
</comment>
<accession>A0A433TRY6</accession>
<organism evidence="2 3">
    <name type="scientific">Elysia chlorotica</name>
    <name type="common">Eastern emerald elysia</name>
    <name type="synonym">Sea slug</name>
    <dbReference type="NCBI Taxonomy" id="188477"/>
    <lineage>
        <taxon>Eukaryota</taxon>
        <taxon>Metazoa</taxon>
        <taxon>Spiralia</taxon>
        <taxon>Lophotrochozoa</taxon>
        <taxon>Mollusca</taxon>
        <taxon>Gastropoda</taxon>
        <taxon>Heterobranchia</taxon>
        <taxon>Euthyneura</taxon>
        <taxon>Panpulmonata</taxon>
        <taxon>Sacoglossa</taxon>
        <taxon>Placobranchoidea</taxon>
        <taxon>Plakobranchidae</taxon>
        <taxon>Elysia</taxon>
    </lineage>
</organism>